<protein>
    <recommendedName>
        <fullName evidence="7">G-protein coupled receptors family 1 profile domain-containing protein</fullName>
    </recommendedName>
</protein>
<evidence type="ECO:0000256" key="5">
    <source>
        <dbReference type="RuleBase" id="RU000688"/>
    </source>
</evidence>
<dbReference type="PANTHER" id="PTHR46641">
    <property type="entry name" value="FMRFAMIDE RECEPTOR-RELATED"/>
    <property type="match status" value="1"/>
</dbReference>
<keyword evidence="5" id="KW-0297">G-protein coupled receptor</keyword>
<comment type="similarity">
    <text evidence="5">Belongs to the G-protein coupled receptor 1 family.</text>
</comment>
<dbReference type="SMART" id="SM01381">
    <property type="entry name" value="7TM_GPCR_Srsx"/>
    <property type="match status" value="1"/>
</dbReference>
<dbReference type="PROSITE" id="PS00237">
    <property type="entry name" value="G_PROTEIN_RECEP_F1_1"/>
    <property type="match status" value="1"/>
</dbReference>
<feature type="domain" description="G-protein coupled receptors family 1 profile" evidence="7">
    <location>
        <begin position="71"/>
        <end position="408"/>
    </location>
</feature>
<dbReference type="Gene3D" id="1.20.1070.10">
    <property type="entry name" value="Rhodopsin 7-helix transmembrane proteins"/>
    <property type="match status" value="1"/>
</dbReference>
<keyword evidence="4 6" id="KW-0472">Membrane</keyword>
<dbReference type="AlphaFoldDB" id="A0A6V7TUQ6"/>
<keyword evidence="5" id="KW-0807">Transducer</keyword>
<feature type="transmembrane region" description="Helical" evidence="6">
    <location>
        <begin position="217"/>
        <end position="242"/>
    </location>
</feature>
<feature type="transmembrane region" description="Helical" evidence="6">
    <location>
        <begin position="390"/>
        <end position="411"/>
    </location>
</feature>
<accession>A0A6V7TUQ6</accession>
<dbReference type="PROSITE" id="PS50262">
    <property type="entry name" value="G_PROTEIN_RECEP_F1_2"/>
    <property type="match status" value="1"/>
</dbReference>
<feature type="transmembrane region" description="Helical" evidence="6">
    <location>
        <begin position="55"/>
        <end position="79"/>
    </location>
</feature>
<feature type="transmembrane region" description="Helical" evidence="6">
    <location>
        <begin position="91"/>
        <end position="110"/>
    </location>
</feature>
<comment type="caution">
    <text evidence="8">The sequence shown here is derived from an EMBL/GenBank/DDBJ whole genome shotgun (WGS) entry which is preliminary data.</text>
</comment>
<dbReference type="GO" id="GO:0016020">
    <property type="term" value="C:membrane"/>
    <property type="evidence" value="ECO:0007669"/>
    <property type="project" value="UniProtKB-SubCell"/>
</dbReference>
<dbReference type="PANTHER" id="PTHR46641:SF20">
    <property type="entry name" value="G-PROTEIN COUPLED RECEPTORS FAMILY 1 PROFILE DOMAIN-CONTAINING PROTEIN"/>
    <property type="match status" value="1"/>
</dbReference>
<feature type="transmembrane region" description="Helical" evidence="6">
    <location>
        <begin position="354"/>
        <end position="375"/>
    </location>
</feature>
<comment type="subcellular location">
    <subcellularLocation>
        <location evidence="1">Membrane</location>
    </subcellularLocation>
</comment>
<evidence type="ECO:0000256" key="2">
    <source>
        <dbReference type="ARBA" id="ARBA00022692"/>
    </source>
</evidence>
<organism evidence="8 9">
    <name type="scientific">Meloidogyne enterolobii</name>
    <name type="common">Root-knot nematode worm</name>
    <name type="synonym">Meloidogyne mayaguensis</name>
    <dbReference type="NCBI Taxonomy" id="390850"/>
    <lineage>
        <taxon>Eukaryota</taxon>
        <taxon>Metazoa</taxon>
        <taxon>Ecdysozoa</taxon>
        <taxon>Nematoda</taxon>
        <taxon>Chromadorea</taxon>
        <taxon>Rhabditida</taxon>
        <taxon>Tylenchina</taxon>
        <taxon>Tylenchomorpha</taxon>
        <taxon>Tylenchoidea</taxon>
        <taxon>Meloidogynidae</taxon>
        <taxon>Meloidogyninae</taxon>
        <taxon>Meloidogyne</taxon>
    </lineage>
</organism>
<reference evidence="8 9" key="1">
    <citation type="submission" date="2020-08" db="EMBL/GenBank/DDBJ databases">
        <authorList>
            <person name="Koutsovoulos G."/>
            <person name="Danchin GJ E."/>
        </authorList>
    </citation>
    <scope>NUCLEOTIDE SEQUENCE [LARGE SCALE GENOMIC DNA]</scope>
</reference>
<dbReference type="CDD" id="cd14978">
    <property type="entry name" value="7tmA_FMRFamide_R-like"/>
    <property type="match status" value="1"/>
</dbReference>
<evidence type="ECO:0000259" key="7">
    <source>
        <dbReference type="PROSITE" id="PS50262"/>
    </source>
</evidence>
<dbReference type="Proteomes" id="UP000580250">
    <property type="component" value="Unassembled WGS sequence"/>
</dbReference>
<dbReference type="Pfam" id="PF00001">
    <property type="entry name" value="7tm_1"/>
    <property type="match status" value="1"/>
</dbReference>
<dbReference type="GO" id="GO:0004930">
    <property type="term" value="F:G protein-coupled receptor activity"/>
    <property type="evidence" value="ECO:0007669"/>
    <property type="project" value="UniProtKB-KW"/>
</dbReference>
<feature type="transmembrane region" description="Helical" evidence="6">
    <location>
        <begin position="137"/>
        <end position="156"/>
    </location>
</feature>
<keyword evidence="5" id="KW-0675">Receptor</keyword>
<dbReference type="SUPFAM" id="SSF81321">
    <property type="entry name" value="Family A G protein-coupled receptor-like"/>
    <property type="match status" value="1"/>
</dbReference>
<evidence type="ECO:0000313" key="9">
    <source>
        <dbReference type="Proteomes" id="UP000580250"/>
    </source>
</evidence>
<name>A0A6V7TUQ6_MELEN</name>
<sequence>MSQNKILIKKPMPETTNFNLEQQSSTKSIVNEVIISAIDCDAEMTPPPLNDLSQIIYSVLMPVVCLLGVVGAIICVFIFTRRQMRSSLSIYLAALSFFDFVLLLCAAIIYPSMNMCLQEGNRGPICHFFWRTSLATYPLSLMAQTASVWTVIAITVDRYLAVRYPLHMRAWCTANRARTVVLFITIIAILFKMPSFFEVTLNECGHLMKTSLRDHHLYFTIYYTYGYLLLMLATPFLFIIVLNARILSIIHRANLERYRMNVVRRSSRLTRSSQGSNGCVVKRESNNSTNWVTTQLVQTKQQNGSKDSFSGGKVLQNNNNTSNINSKNSSNCEKHQVIETISGIIENNNRCTKMAIVIIASFIAFNFLAGVNHVIEAFNLMQDDGQNLRIPIGNFLVCLNSATNILIYSIFGRRFRKMFVFQFCPCWRRKYSELNRSLYQNNYKNVDLL</sequence>
<dbReference type="PRINTS" id="PR00237">
    <property type="entry name" value="GPCRRHODOPSN"/>
</dbReference>
<evidence type="ECO:0000313" key="8">
    <source>
        <dbReference type="EMBL" id="CAD2134095.1"/>
    </source>
</evidence>
<feature type="transmembrane region" description="Helical" evidence="6">
    <location>
        <begin position="177"/>
        <end position="197"/>
    </location>
</feature>
<dbReference type="InterPro" id="IPR017452">
    <property type="entry name" value="GPCR_Rhodpsn_7TM"/>
</dbReference>
<dbReference type="OrthoDB" id="10011262at2759"/>
<dbReference type="InterPro" id="IPR000276">
    <property type="entry name" value="GPCR_Rhodpsn"/>
</dbReference>
<evidence type="ECO:0000256" key="1">
    <source>
        <dbReference type="ARBA" id="ARBA00004370"/>
    </source>
</evidence>
<dbReference type="EMBL" id="CAJEWN010000014">
    <property type="protein sequence ID" value="CAD2134095.1"/>
    <property type="molecule type" value="Genomic_DNA"/>
</dbReference>
<evidence type="ECO:0000256" key="6">
    <source>
        <dbReference type="SAM" id="Phobius"/>
    </source>
</evidence>
<gene>
    <name evidence="8" type="ORF">MENT_LOCUS4243</name>
</gene>
<evidence type="ECO:0000256" key="3">
    <source>
        <dbReference type="ARBA" id="ARBA00022989"/>
    </source>
</evidence>
<dbReference type="InterPro" id="IPR052954">
    <property type="entry name" value="GPCR-Ligand_Int"/>
</dbReference>
<keyword evidence="2 5" id="KW-0812">Transmembrane</keyword>
<proteinExistence type="inferred from homology"/>
<evidence type="ECO:0000256" key="4">
    <source>
        <dbReference type="ARBA" id="ARBA00023136"/>
    </source>
</evidence>
<keyword evidence="3 6" id="KW-1133">Transmembrane helix</keyword>